<proteinExistence type="predicted"/>
<feature type="domain" description="Putative component of 'biosynthetic module'" evidence="1">
    <location>
        <begin position="590"/>
        <end position="810"/>
    </location>
</feature>
<evidence type="ECO:0000259" key="1">
    <source>
        <dbReference type="Pfam" id="PF14266"/>
    </source>
</evidence>
<dbReference type="STRING" id="1121305.CLCOL_08520"/>
<comment type="caution">
    <text evidence="2">The sequence shown here is derived from an EMBL/GenBank/DDBJ whole genome shotgun (WGS) entry which is preliminary data.</text>
</comment>
<feature type="domain" description="Putative component of 'biosynthetic module'" evidence="1">
    <location>
        <begin position="14"/>
        <end position="252"/>
    </location>
</feature>
<organism evidence="2 3">
    <name type="scientific">Clostridium colicanis DSM 13634</name>
    <dbReference type="NCBI Taxonomy" id="1121305"/>
    <lineage>
        <taxon>Bacteria</taxon>
        <taxon>Bacillati</taxon>
        <taxon>Bacillota</taxon>
        <taxon>Clostridia</taxon>
        <taxon>Eubacteriales</taxon>
        <taxon>Clostridiaceae</taxon>
        <taxon>Clostridium</taxon>
    </lineage>
</organism>
<dbReference type="AlphaFoldDB" id="A0A151APQ5"/>
<accession>A0A151APQ5</accession>
<evidence type="ECO:0000313" key="2">
    <source>
        <dbReference type="EMBL" id="KYH29621.1"/>
    </source>
</evidence>
<dbReference type="InterPro" id="IPR025647">
    <property type="entry name" value="YceG_bac"/>
</dbReference>
<dbReference type="EMBL" id="LTBB01000003">
    <property type="protein sequence ID" value="KYH29621.1"/>
    <property type="molecule type" value="Genomic_DNA"/>
</dbReference>
<feature type="domain" description="Putative component of 'biosynthetic module'" evidence="1">
    <location>
        <begin position="297"/>
        <end position="567"/>
    </location>
</feature>
<evidence type="ECO:0000313" key="3">
    <source>
        <dbReference type="Proteomes" id="UP000075374"/>
    </source>
</evidence>
<sequence>MINVRKFIHPSLKNSHNVFSDILTPLNKRVGFINGSSPIVPIYFYRYIGVKENEKEYYDKLNNLDKKLSNLNGLYFKFISNIPFEVNSILSDKLQSIWNENQLEPFDNVKIEALITSLKKSGSLIDANSSLLTSSIEESLSYVLNLYLQKEPYVNLTKIKNFTLKLITWINNFAMDLVNNFNLDSKSTHDIINPKVLYLGSIKKHEVYFLIFLSRLGFDVLYINSPDDGDFSTIDKEGQFSKIFILPYKRNLDIEALSKNHTSHTSFNSPSLNSSVTSESFNKDKYINSITCIYKISNDIFTDVTSSLNERGNFVGKPMPLVPIYFYRYIGITEKESEYYNALYRIDKTLESLGSLYFKITNPLPVENNMELTNKTAHIWNAIPQHISESEKSDKKVLSNVIGMLINAGAFPDLKEEIANSSIIKSFYSILELYISKELNINTAKIKNFAIKIIMWINKYVPDLFKNFDYLKNSSKEIYNPKVMYYGNIRKHEAYFLIFLSLIGCDILYINSKEDTVFNDIDNEQKYSKLFELPNRCELKDFPKEELIVRHETTAFRASQEIENIIYNEQDGLFKPWQFENYKTRPLTLKTTFDELKILWNEEARMRPGFKVENGTVYIPNLFAKISGTHRDLSIYWNEIKELKSANNLLFIPKIPYVKEAYSKYDLYSLEYCFKDGVVDKESLLKHRLYKFHYLKTPLQDGIIDKINQLITMPILKNSNLIEFKLKILLCILNLDKIILEMIQKFDYPFKIPKIMIYAKDEAIFTEEDSIILAFLNLMGFDIVIFTPTGYNNIETRVYEEYYDIHKLEDVTFNLDIPNLNSIRKSKSNSFWSNLFK</sequence>
<name>A0A151APQ5_9CLOT</name>
<dbReference type="Pfam" id="PF14266">
    <property type="entry name" value="YceG_bac"/>
    <property type="match status" value="3"/>
</dbReference>
<protein>
    <recommendedName>
        <fullName evidence="1">Putative component of 'biosynthetic module' domain-containing protein</fullName>
    </recommendedName>
</protein>
<dbReference type="Proteomes" id="UP000075374">
    <property type="component" value="Unassembled WGS sequence"/>
</dbReference>
<dbReference type="PATRIC" id="fig|1121305.3.peg.866"/>
<keyword evidence="3" id="KW-1185">Reference proteome</keyword>
<reference evidence="2 3" key="1">
    <citation type="submission" date="2016-02" db="EMBL/GenBank/DDBJ databases">
        <title>Genome sequence of Clostridium colicanis DSM 13634.</title>
        <authorList>
            <person name="Poehlein A."/>
            <person name="Daniel R."/>
        </authorList>
    </citation>
    <scope>NUCLEOTIDE SEQUENCE [LARGE SCALE GENOMIC DNA]</scope>
    <source>
        <strain evidence="2 3">DSM 13634</strain>
    </source>
</reference>
<gene>
    <name evidence="2" type="ORF">CLCOL_08520</name>
</gene>
<dbReference type="RefSeq" id="WP_061857755.1">
    <property type="nucleotide sequence ID" value="NZ_LTBB01000003.1"/>
</dbReference>